<dbReference type="Gene3D" id="1.25.40.10">
    <property type="entry name" value="Tetratricopeptide repeat domain"/>
    <property type="match status" value="1"/>
</dbReference>
<organism evidence="1">
    <name type="scientific">hydrothermal vent metagenome</name>
    <dbReference type="NCBI Taxonomy" id="652676"/>
    <lineage>
        <taxon>unclassified sequences</taxon>
        <taxon>metagenomes</taxon>
        <taxon>ecological metagenomes</taxon>
    </lineage>
</organism>
<dbReference type="PANTHER" id="PTHR11102:SF160">
    <property type="entry name" value="ERAD-ASSOCIATED E3 UBIQUITIN-PROTEIN LIGASE COMPONENT HRD3"/>
    <property type="match status" value="1"/>
</dbReference>
<name>A0A3B0QT88_9ZZZZ</name>
<dbReference type="SUPFAM" id="SSF81901">
    <property type="entry name" value="HCP-like"/>
    <property type="match status" value="1"/>
</dbReference>
<dbReference type="InterPro" id="IPR006597">
    <property type="entry name" value="Sel1-like"/>
</dbReference>
<dbReference type="SMART" id="SM00671">
    <property type="entry name" value="SEL1"/>
    <property type="match status" value="2"/>
</dbReference>
<evidence type="ECO:0000313" key="1">
    <source>
        <dbReference type="EMBL" id="VAV82937.1"/>
    </source>
</evidence>
<gene>
    <name evidence="1" type="ORF">MNBD_DELTA01-1995</name>
</gene>
<sequence>MKKLIIVFAVLFLMTTPAFAGFKEGEEAYNKGDYVAALHELRPLAEEGDAQAQYHLGIMYAGGLGVRKDYAETVQWFKKAAKQGFTKAQNDIGVMYYIGYGVPKDYVLSYMWLNIANVNQDNKAARELLNDLEKAMTPAQIAEAQRLSREFKVDKKN</sequence>
<dbReference type="PANTHER" id="PTHR11102">
    <property type="entry name" value="SEL-1-LIKE PROTEIN"/>
    <property type="match status" value="1"/>
</dbReference>
<dbReference type="AlphaFoldDB" id="A0A3B0QT88"/>
<accession>A0A3B0QT88</accession>
<protein>
    <recommendedName>
        <fullName evidence="2">TETRATRICOPEPTIDE REPEAT FAMILY PROTEIN</fullName>
    </recommendedName>
</protein>
<dbReference type="InterPro" id="IPR050767">
    <property type="entry name" value="Sel1_AlgK"/>
</dbReference>
<evidence type="ECO:0008006" key="2">
    <source>
        <dbReference type="Google" id="ProtNLM"/>
    </source>
</evidence>
<dbReference type="InterPro" id="IPR011990">
    <property type="entry name" value="TPR-like_helical_dom_sf"/>
</dbReference>
<dbReference type="Pfam" id="PF08238">
    <property type="entry name" value="Sel1"/>
    <property type="match status" value="2"/>
</dbReference>
<reference evidence="1" key="1">
    <citation type="submission" date="2018-06" db="EMBL/GenBank/DDBJ databases">
        <authorList>
            <person name="Zhirakovskaya E."/>
        </authorList>
    </citation>
    <scope>NUCLEOTIDE SEQUENCE</scope>
</reference>
<proteinExistence type="predicted"/>
<dbReference type="EMBL" id="UOEA01000033">
    <property type="protein sequence ID" value="VAV82937.1"/>
    <property type="molecule type" value="Genomic_DNA"/>
</dbReference>